<protein>
    <submittedName>
        <fullName evidence="2">Uncharacterized protein YPO0396</fullName>
    </submittedName>
</protein>
<dbReference type="RefSeq" id="WP_111600362.1">
    <property type="nucleotide sequence ID" value="NZ_QLLL01000014.1"/>
</dbReference>
<dbReference type="Pfam" id="PF13555">
    <property type="entry name" value="AAA_29"/>
    <property type="match status" value="1"/>
</dbReference>
<evidence type="ECO:0000256" key="1">
    <source>
        <dbReference type="SAM" id="Coils"/>
    </source>
</evidence>
<dbReference type="PANTHER" id="PTHR32182:SF0">
    <property type="entry name" value="DNA REPLICATION AND REPAIR PROTEIN RECF"/>
    <property type="match status" value="1"/>
</dbReference>
<dbReference type="Pfam" id="PF13558">
    <property type="entry name" value="SbcC_Walker_B"/>
    <property type="match status" value="1"/>
</dbReference>
<dbReference type="Gene3D" id="3.40.50.300">
    <property type="entry name" value="P-loop containing nucleotide triphosphate hydrolases"/>
    <property type="match status" value="1"/>
</dbReference>
<keyword evidence="1" id="KW-0175">Coiled coil</keyword>
<keyword evidence="3" id="KW-1185">Reference proteome</keyword>
<gene>
    <name evidence="2" type="ORF">LX64_04982</name>
</gene>
<dbReference type="AlphaFoldDB" id="A0A327Q023"/>
<comment type="caution">
    <text evidence="2">The sequence shown here is derived from an EMBL/GenBank/DDBJ whole genome shotgun (WGS) entry which is preliminary data.</text>
</comment>
<organism evidence="2 3">
    <name type="scientific">Chitinophaga skermanii</name>
    <dbReference type="NCBI Taxonomy" id="331697"/>
    <lineage>
        <taxon>Bacteria</taxon>
        <taxon>Pseudomonadati</taxon>
        <taxon>Bacteroidota</taxon>
        <taxon>Chitinophagia</taxon>
        <taxon>Chitinophagales</taxon>
        <taxon>Chitinophagaceae</taxon>
        <taxon>Chitinophaga</taxon>
    </lineage>
</organism>
<dbReference type="OrthoDB" id="174137at2"/>
<evidence type="ECO:0000313" key="3">
    <source>
        <dbReference type="Proteomes" id="UP000249547"/>
    </source>
</evidence>
<dbReference type="Gene3D" id="3.40.1140.10">
    <property type="match status" value="1"/>
</dbReference>
<dbReference type="EMBL" id="QLLL01000014">
    <property type="protein sequence ID" value="RAI97679.1"/>
    <property type="molecule type" value="Genomic_DNA"/>
</dbReference>
<feature type="coiled-coil region" evidence="1">
    <location>
        <begin position="422"/>
        <end position="449"/>
    </location>
</feature>
<dbReference type="GO" id="GO:0000731">
    <property type="term" value="P:DNA synthesis involved in DNA repair"/>
    <property type="evidence" value="ECO:0007669"/>
    <property type="project" value="TreeGrafter"/>
</dbReference>
<evidence type="ECO:0000313" key="2">
    <source>
        <dbReference type="EMBL" id="RAI97679.1"/>
    </source>
</evidence>
<sequence length="1131" mass="133402">MSTLFSNNNTDNGYRLRYLEVFNWGTFNGKVYKLQPDGRTSLLTGANGSGKTTLIDALLTILVPTGKRFYNQSSGAESKKERDENSYFWGYHGKTFSEEEEKSKIEQLRQKAENPYSVLLACFQNSGTHHTISLIQVRWYSNGSLQKIFLIAPYLLNINEHFGKNHFDIRGDWKKKLKNQFPKTELYNSFKEYASRFSDLFGLKDKALSLFSQTVGIKVLGDLTNFIRQEMLEESEAEEQFRSLYEHYSDLLISHKAIQKDEKQLELLTPIIIHKDTLYEQRSLKTELDFVEEQMPFYLNKKEYDLLVTYISKVKWDTTIAQEEKRLTTERISELDEKKVQLITQKAALNIDHQVTLLNKDIEAEIIKRNDKSAASKFYEDTCKQLKLDFPSSSSAFNENYKQAEKLGIIIPKDQERLSEQKTRYKIEQESTETKINELQKQISSLLERRNRIPEDLVQARKRLTELLDITEVELPFAGELIKVKPAEQKWEDAIERLLHNFSMQLLVPEKFIKAVNHFIYNNDLQTKLVYQKIEKRIAPLLRWSTDENDLVDKLEFKDSIYKDWITNALFDRFNYYCTDDLDVFYGSQKAITSNGLMRNVNRHEKDDRPGKWHKGKYRLGWDNRETIKYLQQQKHLAESNYQQISDKIREITPRIDDINKTILAITNLLRYRYYDEIDWQRHAKKLVLLNEQLNELKKSSHAYEQIVELIKDTERILQLEHAKRDRLVGEIKTLNDEYINKNARLLSLDFKALSDTGSRSIQRFLQEEKLELINEQGLSAFENEIKQIGTRLKSRQRTASETVNQLEQKIIKDIAAFVHPEEKIIRDFPSWHGDVINISADLKNIEEIEELYNIIQTQRLVKHKKRFREYMDKSMLDALTSYRTWLNTELDKIKDMIEELNIPLKKITFNRNPDTYLQLEHRPLRGENEINIFRGQLSDAIPNALDFATQQDDLYREQVFEKIKHLITELQKEETWRRKVSDVRNWLTFSAREYSMIENKAEQYHDNTASYSGGQKAQFTYAILGAAIAHQFGIFQQGRQHKSLRFITVDEAFSRLDPEKSRFLMEFCEQLNLQILVVTPLDKINIAEPYIHAVHFVEIKNKKNSVLYNLTMEQYYEQGEKFKQISEESE</sequence>
<accession>A0A327Q023</accession>
<dbReference type="Proteomes" id="UP000249547">
    <property type="component" value="Unassembled WGS sequence"/>
</dbReference>
<name>A0A327Q023_9BACT</name>
<dbReference type="GO" id="GO:0006302">
    <property type="term" value="P:double-strand break repair"/>
    <property type="evidence" value="ECO:0007669"/>
    <property type="project" value="TreeGrafter"/>
</dbReference>
<dbReference type="PANTHER" id="PTHR32182">
    <property type="entry name" value="DNA REPLICATION AND REPAIR PROTEIN RECF"/>
    <property type="match status" value="1"/>
</dbReference>
<dbReference type="InterPro" id="IPR027417">
    <property type="entry name" value="P-loop_NTPase"/>
</dbReference>
<reference evidence="2 3" key="1">
    <citation type="submission" date="2018-06" db="EMBL/GenBank/DDBJ databases">
        <title>Genomic Encyclopedia of Archaeal and Bacterial Type Strains, Phase II (KMG-II): from individual species to whole genera.</title>
        <authorList>
            <person name="Goeker M."/>
        </authorList>
    </citation>
    <scope>NUCLEOTIDE SEQUENCE [LARGE SCALE GENOMIC DNA]</scope>
    <source>
        <strain evidence="2 3">DSM 23857</strain>
    </source>
</reference>
<proteinExistence type="predicted"/>
<dbReference type="SUPFAM" id="SSF52540">
    <property type="entry name" value="P-loop containing nucleoside triphosphate hydrolases"/>
    <property type="match status" value="2"/>
</dbReference>
<dbReference type="CDD" id="cd00267">
    <property type="entry name" value="ABC_ATPase"/>
    <property type="match status" value="1"/>
</dbReference>